<dbReference type="Gene3D" id="3.90.1640.10">
    <property type="entry name" value="inorganic pyrophosphatase (n-terminal core)"/>
    <property type="match status" value="1"/>
</dbReference>
<dbReference type="PANTHER" id="PTHR47618:SF1">
    <property type="entry name" value="BIFUNCTIONAL OLIGORIBONUCLEASE AND PAP PHOSPHATASE NRNA"/>
    <property type="match status" value="1"/>
</dbReference>
<name>A0A9D6V3F2_9BACT</name>
<sequence length="321" mass="35152">MNDHEIPELLRSQDRFVVVSHANPDGDAIGSLLGMYLALREMGKKAWPLGDRPFPVTYDFLPGASDLITDPKDVDAPEWIIAVDVAEEHRISGDISSFRHTARLINIDHHPTNPAFGALNFIDARATSSAELVHKLLKEAGYRISTDVGKCLYTGLVTDTGGFRFAGVTGKTLEIAAEMLGPGLDSYEITRHLFEEYPLARLHLERIVLERAEILLDDRLILSTLHETDFSNVRAELSDGENLVNRLREFRGVRAACLITVMGNGLIRVSFRSKGNLDVAKIAQSLGGGGHRAAAGVKSTLPLLELRKTIIEALQLALNAG</sequence>
<dbReference type="EMBL" id="JACRDE010000468">
    <property type="protein sequence ID" value="MBI5251375.1"/>
    <property type="molecule type" value="Genomic_DNA"/>
</dbReference>
<accession>A0A9D6V3F2</accession>
<dbReference type="InterPro" id="IPR038763">
    <property type="entry name" value="DHH_sf"/>
</dbReference>
<evidence type="ECO:0000259" key="2">
    <source>
        <dbReference type="Pfam" id="PF02272"/>
    </source>
</evidence>
<evidence type="ECO:0000313" key="3">
    <source>
        <dbReference type="EMBL" id="MBI5251375.1"/>
    </source>
</evidence>
<protein>
    <submittedName>
        <fullName evidence="3">Bifunctional oligoribonuclease/PAP phosphatase NrnA</fullName>
    </submittedName>
</protein>
<evidence type="ECO:0000313" key="4">
    <source>
        <dbReference type="Proteomes" id="UP000807825"/>
    </source>
</evidence>
<dbReference type="InterPro" id="IPR001667">
    <property type="entry name" value="DDH_dom"/>
</dbReference>
<feature type="domain" description="DHHA1" evidence="2">
    <location>
        <begin position="242"/>
        <end position="314"/>
    </location>
</feature>
<dbReference type="AlphaFoldDB" id="A0A9D6V3F2"/>
<dbReference type="InterPro" id="IPR003156">
    <property type="entry name" value="DHHA1_dom"/>
</dbReference>
<dbReference type="Proteomes" id="UP000807825">
    <property type="component" value="Unassembled WGS sequence"/>
</dbReference>
<dbReference type="SUPFAM" id="SSF64182">
    <property type="entry name" value="DHH phosphoesterases"/>
    <property type="match status" value="1"/>
</dbReference>
<dbReference type="GO" id="GO:0003676">
    <property type="term" value="F:nucleic acid binding"/>
    <property type="evidence" value="ECO:0007669"/>
    <property type="project" value="InterPro"/>
</dbReference>
<proteinExistence type="predicted"/>
<evidence type="ECO:0000259" key="1">
    <source>
        <dbReference type="Pfam" id="PF01368"/>
    </source>
</evidence>
<organism evidence="3 4">
    <name type="scientific">Desulfomonile tiedjei</name>
    <dbReference type="NCBI Taxonomy" id="2358"/>
    <lineage>
        <taxon>Bacteria</taxon>
        <taxon>Pseudomonadati</taxon>
        <taxon>Thermodesulfobacteriota</taxon>
        <taxon>Desulfomonilia</taxon>
        <taxon>Desulfomonilales</taxon>
        <taxon>Desulfomonilaceae</taxon>
        <taxon>Desulfomonile</taxon>
    </lineage>
</organism>
<dbReference type="Gene3D" id="3.10.310.30">
    <property type="match status" value="1"/>
</dbReference>
<dbReference type="InterPro" id="IPR051319">
    <property type="entry name" value="Oligoribo/pAp-PDE_c-di-AMP_PDE"/>
</dbReference>
<reference evidence="3" key="1">
    <citation type="submission" date="2020-07" db="EMBL/GenBank/DDBJ databases">
        <title>Huge and variable diversity of episymbiotic CPR bacteria and DPANN archaea in groundwater ecosystems.</title>
        <authorList>
            <person name="He C.Y."/>
            <person name="Keren R."/>
            <person name="Whittaker M."/>
            <person name="Farag I.F."/>
            <person name="Doudna J."/>
            <person name="Cate J.H.D."/>
            <person name="Banfield J.F."/>
        </authorList>
    </citation>
    <scope>NUCLEOTIDE SEQUENCE</scope>
    <source>
        <strain evidence="3">NC_groundwater_1664_Pr3_B-0.1um_52_9</strain>
    </source>
</reference>
<dbReference type="Pfam" id="PF01368">
    <property type="entry name" value="DHH"/>
    <property type="match status" value="1"/>
</dbReference>
<comment type="caution">
    <text evidence="3">The sequence shown here is derived from an EMBL/GenBank/DDBJ whole genome shotgun (WGS) entry which is preliminary data.</text>
</comment>
<gene>
    <name evidence="3" type="ORF">HY912_17945</name>
</gene>
<dbReference type="PANTHER" id="PTHR47618">
    <property type="entry name" value="BIFUNCTIONAL OLIGORIBONUCLEASE AND PAP PHOSPHATASE NRNA"/>
    <property type="match status" value="1"/>
</dbReference>
<feature type="domain" description="DDH" evidence="1">
    <location>
        <begin position="16"/>
        <end position="155"/>
    </location>
</feature>
<dbReference type="Pfam" id="PF02272">
    <property type="entry name" value="DHHA1"/>
    <property type="match status" value="1"/>
</dbReference>